<evidence type="ECO:0000313" key="2">
    <source>
        <dbReference type="Proteomes" id="UP000265970"/>
    </source>
</evidence>
<comment type="caution">
    <text evidence="1">The sequence shown here is derived from an EMBL/GenBank/DDBJ whole genome shotgun (WGS) entry which is preliminary data.</text>
</comment>
<dbReference type="Proteomes" id="UP000265970">
    <property type="component" value="Unassembled WGS sequence"/>
</dbReference>
<dbReference type="AlphaFoldDB" id="A0A395XGW6"/>
<sequence length="199" mass="23277">MSNHYHPKRITADSRLLHGVLFRARRKDNRQVDGFEERFESFLTRKRPFELRDRFARFVDQGKPGEVSRFYVSVNARDNAKTRTALMHVLIDTDDVDMATIGQMAVSVAMQPEQRAERHWLLDVDDPSWIRVEALRRRIERIYEENHAPGAVTVIPTINGYHLVCSHGFDTRLLGDMLERVDVKRDALYLYDHARKEAS</sequence>
<dbReference type="RefSeq" id="WP_118239488.1">
    <property type="nucleotide sequence ID" value="NZ_QRZV01000004.1"/>
</dbReference>
<accession>A0A395XGW6</accession>
<dbReference type="EMBL" id="QRZV01000004">
    <property type="protein sequence ID" value="RGW08613.1"/>
    <property type="molecule type" value="Genomic_DNA"/>
</dbReference>
<gene>
    <name evidence="1" type="ORF">DWV92_07170</name>
</gene>
<protein>
    <submittedName>
        <fullName evidence="1">Uncharacterized protein</fullName>
    </submittedName>
</protein>
<proteinExistence type="predicted"/>
<evidence type="ECO:0000313" key="1">
    <source>
        <dbReference type="EMBL" id="RGW08613.1"/>
    </source>
</evidence>
<reference evidence="1 2" key="1">
    <citation type="submission" date="2018-08" db="EMBL/GenBank/DDBJ databases">
        <title>A genome reference for cultivated species of the human gut microbiota.</title>
        <authorList>
            <person name="Zou Y."/>
            <person name="Xue W."/>
            <person name="Luo G."/>
        </authorList>
    </citation>
    <scope>NUCLEOTIDE SEQUENCE [LARGE SCALE GENOMIC DNA]</scope>
    <source>
        <strain evidence="1 2">AF13-3LB</strain>
    </source>
</reference>
<organism evidence="1 2">
    <name type="scientific">Bifidobacterium pseudolongum</name>
    <dbReference type="NCBI Taxonomy" id="1694"/>
    <lineage>
        <taxon>Bacteria</taxon>
        <taxon>Bacillati</taxon>
        <taxon>Actinomycetota</taxon>
        <taxon>Actinomycetes</taxon>
        <taxon>Bifidobacteriales</taxon>
        <taxon>Bifidobacteriaceae</taxon>
        <taxon>Bifidobacterium</taxon>
    </lineage>
</organism>
<name>A0A395XGW6_9BIFI</name>